<proteinExistence type="predicted"/>
<dbReference type="EMBL" id="JWTA01000004">
    <property type="protein sequence ID" value="KIC63852.1"/>
    <property type="molecule type" value="Genomic_DNA"/>
</dbReference>
<dbReference type="Proteomes" id="UP000031167">
    <property type="component" value="Unassembled WGS sequence"/>
</dbReference>
<gene>
    <name evidence="2" type="ORF">RM51_03720</name>
</gene>
<dbReference type="InterPro" id="IPR005901">
    <property type="entry name" value="GLPGLI"/>
</dbReference>
<organism evidence="2 3">
    <name type="scientific">Chryseobacterium taiwanense</name>
    <dbReference type="NCBI Taxonomy" id="363331"/>
    <lineage>
        <taxon>Bacteria</taxon>
        <taxon>Pseudomonadati</taxon>
        <taxon>Bacteroidota</taxon>
        <taxon>Flavobacteriia</taxon>
        <taxon>Flavobacteriales</taxon>
        <taxon>Weeksellaceae</taxon>
        <taxon>Chryseobacterium group</taxon>
        <taxon>Chryseobacterium</taxon>
    </lineage>
</organism>
<evidence type="ECO:0000313" key="3">
    <source>
        <dbReference type="Proteomes" id="UP000031167"/>
    </source>
</evidence>
<dbReference type="STRING" id="363331.RM51_03720"/>
<dbReference type="RefSeq" id="WP_039365329.1">
    <property type="nucleotide sequence ID" value="NZ_JWTA01000004.1"/>
</dbReference>
<reference evidence="2 3" key="1">
    <citation type="submission" date="2014-12" db="EMBL/GenBank/DDBJ databases">
        <title>Genome sequencing of Chryseobacterium taiwanense TPW19.</title>
        <authorList>
            <person name="Tan P.W."/>
            <person name="Chan K.-G."/>
        </authorList>
    </citation>
    <scope>NUCLEOTIDE SEQUENCE [LARGE SCALE GENOMIC DNA]</scope>
    <source>
        <strain evidence="2 3">TPW19</strain>
    </source>
</reference>
<feature type="region of interest" description="Disordered" evidence="1">
    <location>
        <begin position="253"/>
        <end position="273"/>
    </location>
</feature>
<evidence type="ECO:0000256" key="1">
    <source>
        <dbReference type="SAM" id="MobiDB-lite"/>
    </source>
</evidence>
<protein>
    <recommendedName>
        <fullName evidence="4">GLPGLI family protein</fullName>
    </recommendedName>
</protein>
<comment type="caution">
    <text evidence="2">The sequence shown here is derived from an EMBL/GenBank/DDBJ whole genome shotgun (WGS) entry which is preliminary data.</text>
</comment>
<sequence>MYKILFLLIASLCSAQSYRFVYEYKMKPDRKIDSLVTDYMNLDSDGKKSYFFNAAKYERDSAYRSTKSDAVLYNGKKYDQNLGYIVEKEYAQKNIKFYDKYKTANLLVIEDGSQKWNIEKEFSIINNINCQKATANYKGRVWEAWFSKEYPINDGPYKFKGLPGLIVSLKDSEGNHAFNLIQIKKIKTIFAFLPKSSKEMSWKEYRKTLMTYTPNLADDIETMKVDKSVGAMNLQFKDGYVAKFDLQELKKNSSPDDEIAKRLRRTNNPIEKE</sequence>
<keyword evidence="3" id="KW-1185">Reference proteome</keyword>
<dbReference type="Pfam" id="PF09697">
    <property type="entry name" value="Porph_ging"/>
    <property type="match status" value="1"/>
</dbReference>
<dbReference type="AlphaFoldDB" id="A0A0B4D578"/>
<dbReference type="OrthoDB" id="1440774at2"/>
<evidence type="ECO:0008006" key="4">
    <source>
        <dbReference type="Google" id="ProtNLM"/>
    </source>
</evidence>
<dbReference type="NCBIfam" id="TIGR01200">
    <property type="entry name" value="GLPGLI"/>
    <property type="match status" value="1"/>
</dbReference>
<name>A0A0B4D578_9FLAO</name>
<evidence type="ECO:0000313" key="2">
    <source>
        <dbReference type="EMBL" id="KIC63852.1"/>
    </source>
</evidence>
<accession>A0A0B4D578</accession>